<dbReference type="Gene3D" id="3.40.50.12090">
    <property type="match status" value="2"/>
</dbReference>
<evidence type="ECO:0000256" key="1">
    <source>
        <dbReference type="SAM" id="Phobius"/>
    </source>
</evidence>
<organism evidence="2 3">
    <name type="scientific">Plantibacter cousiniae</name>
    <name type="common">nom. nud.</name>
    <dbReference type="NCBI Taxonomy" id="199709"/>
    <lineage>
        <taxon>Bacteria</taxon>
        <taxon>Bacillati</taxon>
        <taxon>Actinomycetota</taxon>
        <taxon>Actinomycetes</taxon>
        <taxon>Micrococcales</taxon>
        <taxon>Microbacteriaceae</taxon>
        <taxon>Plantibacter</taxon>
    </lineage>
</organism>
<dbReference type="Proteomes" id="UP000190827">
    <property type="component" value="Unassembled WGS sequence"/>
</dbReference>
<dbReference type="PANTHER" id="PTHR30032">
    <property type="entry name" value="N-ACETYLMURAMOYL-L-ALANINE AMIDASE-RELATED"/>
    <property type="match status" value="1"/>
</dbReference>
<sequence length="655" mass="64075">MPETTGARHVGPRPRRRTSVAIGAVVAIAVGSTALGAVPAAVAEAPQPAPTGAYVSAPSVAPDGAFTVDFIGETAECGDGGDAFSQSWAFVDAAASTPLPSPSEANSALGVTSRDGQMSASIPDGTAGSLQLTCTPSGGGAAQTISLPLTVRSGPTATRWSWSITGPVGAGAVVTASAFGFTPGEQVTASITNVTRGLASGGDLSGAVAAPVGATVDGSGAVTVDIVVPSGWVPGDDLDLSIAGATSRFRLASGPGTPMPLSSTEALSTSGAVFSGGDLVVRAGGFAPAEAVTFSLHPSTGSAEQVGALVADAGGGVAGTLRLPADAPAGVQRLWGVSGSDDGRLVSAALTVAASPEVVRISGEDRYQTAVATAQAFAPFDTGTGTVYLTSGNTFPDALGAGALAASIGAPVLLTAPEVLPDAVRAELFRLRPATVKVVGGTSAVSDAVLSQVTGLAFAHGTTRIGGSDRFETNRLLIADALRSASTVYLAIGSNFPDALAAGPAAASLGGAVVLVDGGASTVDAATLRMIAGLGVRDVRLVGGRAAMSAGIQSQLEHLYPGKVTRYAGADRYDTAAQIVAAAWPGAVDQVLLASGANFPDALAAGALGVPMLTSGSTCVSSSVLDRLAALQPKTVSVVGGTTALTPAVAALKRC</sequence>
<reference evidence="2 3" key="1">
    <citation type="submission" date="2017-02" db="EMBL/GenBank/DDBJ databases">
        <authorList>
            <person name="Varghese N."/>
            <person name="Submissions S."/>
        </authorList>
    </citation>
    <scope>NUCLEOTIDE SEQUENCE [LARGE SCALE GENOMIC DNA]</scope>
    <source>
        <strain evidence="2 3">VKM Ac-1787</strain>
    </source>
</reference>
<name>A0ABY1LQW2_9MICO</name>
<proteinExistence type="predicted"/>
<evidence type="ECO:0000313" key="2">
    <source>
        <dbReference type="EMBL" id="SKC74451.1"/>
    </source>
</evidence>
<dbReference type="EMBL" id="FUZO01000003">
    <property type="protein sequence ID" value="SKC74451.1"/>
    <property type="molecule type" value="Genomic_DNA"/>
</dbReference>
<feature type="transmembrane region" description="Helical" evidence="1">
    <location>
        <begin position="20"/>
        <end position="42"/>
    </location>
</feature>
<protein>
    <submittedName>
        <fullName evidence="2">Cell wall binding repeat 2</fullName>
    </submittedName>
</protein>
<gene>
    <name evidence="2" type="ORF">SAMN06295973_3659</name>
</gene>
<keyword evidence="1" id="KW-0812">Transmembrane</keyword>
<keyword evidence="1" id="KW-1133">Transmembrane helix</keyword>
<dbReference type="Pfam" id="PF04122">
    <property type="entry name" value="CW_binding_2"/>
    <property type="match status" value="3"/>
</dbReference>
<dbReference type="RefSeq" id="WP_079707302.1">
    <property type="nucleotide sequence ID" value="NZ_FUZO01000003.1"/>
</dbReference>
<dbReference type="PANTHER" id="PTHR30032:SF8">
    <property type="entry name" value="GERMINATION-SPECIFIC N-ACETYLMURAMOYL-L-ALANINE AMIDASE"/>
    <property type="match status" value="1"/>
</dbReference>
<accession>A0ABY1LQW2</accession>
<evidence type="ECO:0000313" key="3">
    <source>
        <dbReference type="Proteomes" id="UP000190827"/>
    </source>
</evidence>
<dbReference type="InterPro" id="IPR051922">
    <property type="entry name" value="Bact_Sporulation_Assoc"/>
</dbReference>
<dbReference type="InterPro" id="IPR007253">
    <property type="entry name" value="Cell_wall-bd_2"/>
</dbReference>
<keyword evidence="1" id="KW-0472">Membrane</keyword>
<keyword evidence="3" id="KW-1185">Reference proteome</keyword>
<comment type="caution">
    <text evidence="2">The sequence shown here is derived from an EMBL/GenBank/DDBJ whole genome shotgun (WGS) entry which is preliminary data.</text>
</comment>